<dbReference type="AlphaFoldDB" id="A0AAU8H767"/>
<dbReference type="Gene3D" id="3.30.160.170">
    <property type="entry name" value="FlaG-like"/>
    <property type="match status" value="1"/>
</dbReference>
<organism evidence="1">
    <name type="scientific">Thermodesulfovibrio obliviosus</name>
    <dbReference type="NCBI Taxonomy" id="3118332"/>
    <lineage>
        <taxon>Bacteria</taxon>
        <taxon>Pseudomonadati</taxon>
        <taxon>Nitrospirota</taxon>
        <taxon>Thermodesulfovibrionia</taxon>
        <taxon>Thermodesulfovibrionales</taxon>
        <taxon>Thermodesulfovibrionaceae</taxon>
        <taxon>Thermodesulfovibrio</taxon>
    </lineage>
</organism>
<protein>
    <submittedName>
        <fullName evidence="1">Flagellar protein FlaG</fullName>
    </submittedName>
</protein>
<keyword evidence="1" id="KW-0969">Cilium</keyword>
<sequence>MIKEPSLRIDKEKLKEIAEHFKEFLTLFDLDAKIVYDKKYETLVVQVIRKDTGEIIKQIPPEELLKLSQRLQELVGILLQQKV</sequence>
<dbReference type="SUPFAM" id="SSF160214">
    <property type="entry name" value="FlaG-like"/>
    <property type="match status" value="1"/>
</dbReference>
<dbReference type="PANTHER" id="PTHR37166">
    <property type="entry name" value="PROTEIN FLAG"/>
    <property type="match status" value="1"/>
</dbReference>
<dbReference type="EMBL" id="CP144374">
    <property type="protein sequence ID" value="XCH49466.1"/>
    <property type="molecule type" value="Genomic_DNA"/>
</dbReference>
<dbReference type="InterPro" id="IPR005186">
    <property type="entry name" value="FlaG"/>
</dbReference>
<dbReference type="InterPro" id="IPR035924">
    <property type="entry name" value="FlaG-like_sf"/>
</dbReference>
<keyword evidence="1" id="KW-0282">Flagellum</keyword>
<reference evidence="1" key="1">
    <citation type="submission" date="2024-01" db="EMBL/GenBank/DDBJ databases">
        <title>The first autotrophic representatives of the genus Thermodesulfovibrio.</title>
        <authorList>
            <person name="Maltseva A.I."/>
            <person name="Elcheninov A.G."/>
            <person name="Kublanov I.V."/>
            <person name="Lebedinsky A.V."/>
            <person name="Frolov E.N."/>
        </authorList>
    </citation>
    <scope>NUCLEOTIDE SEQUENCE</scope>
    <source>
        <strain evidence="1">3462-1</strain>
    </source>
</reference>
<keyword evidence="1" id="KW-0966">Cell projection</keyword>
<accession>A0AAU8H767</accession>
<dbReference type="PANTHER" id="PTHR37166:SF1">
    <property type="entry name" value="PROTEIN FLAG"/>
    <property type="match status" value="1"/>
</dbReference>
<gene>
    <name evidence="1" type="ORF">V4D31_08740</name>
</gene>
<proteinExistence type="predicted"/>
<dbReference type="KEGG" id="tob:V4D31_08740"/>
<dbReference type="RefSeq" id="WP_353687100.1">
    <property type="nucleotide sequence ID" value="NZ_CP144374.1"/>
</dbReference>
<name>A0AAU8H767_9BACT</name>
<dbReference type="Pfam" id="PF03646">
    <property type="entry name" value="FlaG"/>
    <property type="match status" value="1"/>
</dbReference>
<evidence type="ECO:0000313" key="1">
    <source>
        <dbReference type="EMBL" id="XCH49466.1"/>
    </source>
</evidence>